<gene>
    <name evidence="7" type="ORF">KGQ19_17490</name>
</gene>
<keyword evidence="4" id="KW-0732">Signal</keyword>
<evidence type="ECO:0000256" key="5">
    <source>
        <dbReference type="SAM" id="MobiDB-lite"/>
    </source>
</evidence>
<dbReference type="Gene3D" id="3.40.50.1980">
    <property type="entry name" value="Nitrogenase molybdenum iron protein domain"/>
    <property type="match status" value="2"/>
</dbReference>
<dbReference type="SUPFAM" id="SSF53807">
    <property type="entry name" value="Helical backbone' metal receptor"/>
    <property type="match status" value="1"/>
</dbReference>
<comment type="subcellular location">
    <subcellularLocation>
        <location evidence="1">Cell envelope</location>
    </subcellularLocation>
</comment>
<reference evidence="7 8" key="1">
    <citation type="submission" date="2020-02" db="EMBL/GenBank/DDBJ databases">
        <title>Acidophilic actinobacteria isolated from forest soil.</title>
        <authorList>
            <person name="Golinska P."/>
        </authorList>
    </citation>
    <scope>NUCLEOTIDE SEQUENCE [LARGE SCALE GENOMIC DNA]</scope>
    <source>
        <strain evidence="7 8">NL8</strain>
    </source>
</reference>
<name>A0ABS5KRP7_9ACTN</name>
<accession>A0ABS5KRP7</accession>
<dbReference type="RefSeq" id="WP_212010246.1">
    <property type="nucleotide sequence ID" value="NZ_JAAFYZ010000053.1"/>
</dbReference>
<sequence length="352" mass="36331">MSPTPIAPPRSTGHRASGASVPFVPSRRRLLGASIAGAGLSGLLAACGSDKTPAAQAAGSGSWSFTDDRGTTVRLPTQPRRVALLTDTVTSALWPAGLRPVAAFASDPATTESVQLNLAKEGIVQIGGKDAQLDLEALAGAKPDLLIDVVQADGTLQTVGKTAAAAQIAPVVGISMYQPIEHIVTTAENITAAVGARLADTEAKTGYQSAAEKVRSAVKSNPGVRVGFVFDIGATELAVMNSGTWPILKTVAGLGVELVAIAQSEKNTYSQPISWERAPQIPADLLVWAVTDPLPTNPLWAKIPAVAAGQFWRPDLASWYTYSYANFTGLLTGLADHLAAAKPGIGPTSPLS</sequence>
<evidence type="ECO:0000256" key="3">
    <source>
        <dbReference type="ARBA" id="ARBA00022448"/>
    </source>
</evidence>
<feature type="domain" description="Fe/B12 periplasmic-binding" evidence="6">
    <location>
        <begin position="81"/>
        <end position="342"/>
    </location>
</feature>
<organism evidence="7 8">
    <name type="scientific">Catenulispora pinistramenti</name>
    <dbReference type="NCBI Taxonomy" id="2705254"/>
    <lineage>
        <taxon>Bacteria</taxon>
        <taxon>Bacillati</taxon>
        <taxon>Actinomycetota</taxon>
        <taxon>Actinomycetes</taxon>
        <taxon>Catenulisporales</taxon>
        <taxon>Catenulisporaceae</taxon>
        <taxon>Catenulispora</taxon>
    </lineage>
</organism>
<evidence type="ECO:0000313" key="8">
    <source>
        <dbReference type="Proteomes" id="UP000730482"/>
    </source>
</evidence>
<dbReference type="InterPro" id="IPR051313">
    <property type="entry name" value="Bact_iron-sidero_bind"/>
</dbReference>
<dbReference type="PROSITE" id="PS50983">
    <property type="entry name" value="FE_B12_PBP"/>
    <property type="match status" value="1"/>
</dbReference>
<comment type="similarity">
    <text evidence="2">Belongs to the bacterial solute-binding protein 8 family.</text>
</comment>
<dbReference type="PANTHER" id="PTHR30532:SF24">
    <property type="entry name" value="FERRIC ENTEROBACTIN-BINDING PERIPLASMIC PROTEIN FEPB"/>
    <property type="match status" value="1"/>
</dbReference>
<dbReference type="Pfam" id="PF01497">
    <property type="entry name" value="Peripla_BP_2"/>
    <property type="match status" value="1"/>
</dbReference>
<proteinExistence type="inferred from homology"/>
<evidence type="ECO:0000313" key="7">
    <source>
        <dbReference type="EMBL" id="MBS2548665.1"/>
    </source>
</evidence>
<feature type="region of interest" description="Disordered" evidence="5">
    <location>
        <begin position="1"/>
        <end position="21"/>
    </location>
</feature>
<dbReference type="EMBL" id="JAAFYZ010000053">
    <property type="protein sequence ID" value="MBS2548665.1"/>
    <property type="molecule type" value="Genomic_DNA"/>
</dbReference>
<keyword evidence="3" id="KW-0813">Transport</keyword>
<evidence type="ECO:0000259" key="6">
    <source>
        <dbReference type="PROSITE" id="PS50983"/>
    </source>
</evidence>
<evidence type="ECO:0000256" key="2">
    <source>
        <dbReference type="ARBA" id="ARBA00008814"/>
    </source>
</evidence>
<dbReference type="InterPro" id="IPR006311">
    <property type="entry name" value="TAT_signal"/>
</dbReference>
<dbReference type="PROSITE" id="PS51318">
    <property type="entry name" value="TAT"/>
    <property type="match status" value="1"/>
</dbReference>
<evidence type="ECO:0000256" key="4">
    <source>
        <dbReference type="ARBA" id="ARBA00022729"/>
    </source>
</evidence>
<dbReference type="InterPro" id="IPR002491">
    <property type="entry name" value="ABC_transptr_periplasmic_BD"/>
</dbReference>
<evidence type="ECO:0000256" key="1">
    <source>
        <dbReference type="ARBA" id="ARBA00004196"/>
    </source>
</evidence>
<keyword evidence="8" id="KW-1185">Reference proteome</keyword>
<dbReference type="Proteomes" id="UP000730482">
    <property type="component" value="Unassembled WGS sequence"/>
</dbReference>
<comment type="caution">
    <text evidence="7">The sequence shown here is derived from an EMBL/GenBank/DDBJ whole genome shotgun (WGS) entry which is preliminary data.</text>
</comment>
<protein>
    <submittedName>
        <fullName evidence="7">ABC transporter substrate-binding protein</fullName>
    </submittedName>
</protein>
<dbReference type="PANTHER" id="PTHR30532">
    <property type="entry name" value="IRON III DICITRATE-BINDING PERIPLASMIC PROTEIN"/>
    <property type="match status" value="1"/>
</dbReference>